<proteinExistence type="predicted"/>
<protein>
    <submittedName>
        <fullName evidence="2">Uncharacterized protein</fullName>
    </submittedName>
</protein>
<dbReference type="Proteomes" id="UP000244005">
    <property type="component" value="Unassembled WGS sequence"/>
</dbReference>
<feature type="compositionally biased region" description="Basic and acidic residues" evidence="1">
    <location>
        <begin position="87"/>
        <end position="103"/>
    </location>
</feature>
<organism evidence="2 3">
    <name type="scientific">Marchantia polymorpha</name>
    <name type="common">Common liverwort</name>
    <name type="synonym">Marchantia aquatica</name>
    <dbReference type="NCBI Taxonomy" id="3197"/>
    <lineage>
        <taxon>Eukaryota</taxon>
        <taxon>Viridiplantae</taxon>
        <taxon>Streptophyta</taxon>
        <taxon>Embryophyta</taxon>
        <taxon>Marchantiophyta</taxon>
        <taxon>Marchantiopsida</taxon>
        <taxon>Marchantiidae</taxon>
        <taxon>Marchantiales</taxon>
        <taxon>Marchantiaceae</taxon>
        <taxon>Marchantia</taxon>
    </lineage>
</organism>
<reference evidence="3" key="1">
    <citation type="journal article" date="2017" name="Cell">
        <title>Insights into land plant evolution garnered from the Marchantia polymorpha genome.</title>
        <authorList>
            <person name="Bowman J.L."/>
            <person name="Kohchi T."/>
            <person name="Yamato K.T."/>
            <person name="Jenkins J."/>
            <person name="Shu S."/>
            <person name="Ishizaki K."/>
            <person name="Yamaoka S."/>
            <person name="Nishihama R."/>
            <person name="Nakamura Y."/>
            <person name="Berger F."/>
            <person name="Adam C."/>
            <person name="Aki S.S."/>
            <person name="Althoff F."/>
            <person name="Araki T."/>
            <person name="Arteaga-Vazquez M.A."/>
            <person name="Balasubrmanian S."/>
            <person name="Barry K."/>
            <person name="Bauer D."/>
            <person name="Boehm C.R."/>
            <person name="Briginshaw L."/>
            <person name="Caballero-Perez J."/>
            <person name="Catarino B."/>
            <person name="Chen F."/>
            <person name="Chiyoda S."/>
            <person name="Chovatia M."/>
            <person name="Davies K.M."/>
            <person name="Delmans M."/>
            <person name="Demura T."/>
            <person name="Dierschke T."/>
            <person name="Dolan L."/>
            <person name="Dorantes-Acosta A.E."/>
            <person name="Eklund D.M."/>
            <person name="Florent S.N."/>
            <person name="Flores-Sandoval E."/>
            <person name="Fujiyama A."/>
            <person name="Fukuzawa H."/>
            <person name="Galik B."/>
            <person name="Grimanelli D."/>
            <person name="Grimwood J."/>
            <person name="Grossniklaus U."/>
            <person name="Hamada T."/>
            <person name="Haseloff J."/>
            <person name="Hetherington A.J."/>
            <person name="Higo A."/>
            <person name="Hirakawa Y."/>
            <person name="Hundley H.N."/>
            <person name="Ikeda Y."/>
            <person name="Inoue K."/>
            <person name="Inoue S.I."/>
            <person name="Ishida S."/>
            <person name="Jia Q."/>
            <person name="Kakita M."/>
            <person name="Kanazawa T."/>
            <person name="Kawai Y."/>
            <person name="Kawashima T."/>
            <person name="Kennedy M."/>
            <person name="Kinose K."/>
            <person name="Kinoshita T."/>
            <person name="Kohara Y."/>
            <person name="Koide E."/>
            <person name="Komatsu K."/>
            <person name="Kopischke S."/>
            <person name="Kubo M."/>
            <person name="Kyozuka J."/>
            <person name="Lagercrantz U."/>
            <person name="Lin S.S."/>
            <person name="Lindquist E."/>
            <person name="Lipzen A.M."/>
            <person name="Lu C.W."/>
            <person name="De Luna E."/>
            <person name="Martienssen R.A."/>
            <person name="Minamino N."/>
            <person name="Mizutani M."/>
            <person name="Mizutani M."/>
            <person name="Mochizuki N."/>
            <person name="Monte I."/>
            <person name="Mosher R."/>
            <person name="Nagasaki H."/>
            <person name="Nakagami H."/>
            <person name="Naramoto S."/>
            <person name="Nishitani K."/>
            <person name="Ohtani M."/>
            <person name="Okamoto T."/>
            <person name="Okumura M."/>
            <person name="Phillips J."/>
            <person name="Pollak B."/>
            <person name="Reinders A."/>
            <person name="Rovekamp M."/>
            <person name="Sano R."/>
            <person name="Sawa S."/>
            <person name="Schmid M.W."/>
            <person name="Shirakawa M."/>
            <person name="Solano R."/>
            <person name="Spunde A."/>
            <person name="Suetsugu N."/>
            <person name="Sugano S."/>
            <person name="Sugiyama A."/>
            <person name="Sun R."/>
            <person name="Suzuki Y."/>
            <person name="Takenaka M."/>
            <person name="Takezawa D."/>
            <person name="Tomogane H."/>
            <person name="Tsuzuki M."/>
            <person name="Ueda T."/>
            <person name="Umeda M."/>
            <person name="Ward J.M."/>
            <person name="Watanabe Y."/>
            <person name="Yazaki K."/>
            <person name="Yokoyama R."/>
            <person name="Yoshitake Y."/>
            <person name="Yotsui I."/>
            <person name="Zachgo S."/>
            <person name="Schmutz J."/>
        </authorList>
    </citation>
    <scope>NUCLEOTIDE SEQUENCE [LARGE SCALE GENOMIC DNA]</scope>
    <source>
        <strain evidence="3">Tak-1</strain>
    </source>
</reference>
<gene>
    <name evidence="2" type="ORF">MARPO_0086s0028</name>
</gene>
<feature type="region of interest" description="Disordered" evidence="1">
    <location>
        <begin position="43"/>
        <end position="180"/>
    </location>
</feature>
<evidence type="ECO:0000313" key="3">
    <source>
        <dbReference type="Proteomes" id="UP000244005"/>
    </source>
</evidence>
<accession>A0A2R6WIK4</accession>
<evidence type="ECO:0000313" key="2">
    <source>
        <dbReference type="EMBL" id="PTQ33695.1"/>
    </source>
</evidence>
<feature type="compositionally biased region" description="Basic residues" evidence="1">
    <location>
        <begin position="133"/>
        <end position="142"/>
    </location>
</feature>
<dbReference type="EMBL" id="KZ772758">
    <property type="protein sequence ID" value="PTQ33695.1"/>
    <property type="molecule type" value="Genomic_DNA"/>
</dbReference>
<evidence type="ECO:0000256" key="1">
    <source>
        <dbReference type="SAM" id="MobiDB-lite"/>
    </source>
</evidence>
<feature type="compositionally biased region" description="Basic and acidic residues" evidence="1">
    <location>
        <begin position="58"/>
        <end position="70"/>
    </location>
</feature>
<feature type="compositionally biased region" description="Basic residues" evidence="1">
    <location>
        <begin position="71"/>
        <end position="86"/>
    </location>
</feature>
<dbReference type="AlphaFoldDB" id="A0A2R6WIK4"/>
<feature type="compositionally biased region" description="Polar residues" evidence="1">
    <location>
        <begin position="43"/>
        <end position="56"/>
    </location>
</feature>
<name>A0A2R6WIK4_MARPO</name>
<keyword evidence="3" id="KW-1185">Reference proteome</keyword>
<sequence>MDRFILPSSQSRDKVAISELKRTNLRPVISTRAADRLFVTRTSNITPGNFPKTTAAQRLDHSSSRDGDGGRRKRRRRKRKRRRRRRRDETRQREGGKGGRDEPNAAAAASARRGARSKDSLLVPCPLLEGKVSPHHRGRGFRPTRAGAGEATRPRAGTRGSSEERRGQILTPPRGSTRAVHRPVGLHERAPLLRRSLRSLPSGTGRPSLGRPLGPVLSGPVVRMRVWAPVLHSLS</sequence>